<accession>A0ABU2BQL2</accession>
<keyword evidence="2" id="KW-1185">Reference proteome</keyword>
<sequence length="217" mass="23497">MEWILLLALGAGAAGAGRRLVVRRGARRDARAELAGVRHLAEEDVVVFGEELQRLDEVVGDHPLDADARRDYQTALDAYESAQRAVERLEEVAQVSRVADVLTTGRYALACVRARVEGTPMPAMRTPCFFNPQHGPAATEVLWTTGRLGTKRVPACSQCSARVANRETPEVRTVYDGSTTVPYWEAGAAYEPYRSGYVVADLARAMRAGYGGGGGAF</sequence>
<dbReference type="RefSeq" id="WP_310298119.1">
    <property type="nucleotide sequence ID" value="NZ_BAAAPS010000002.1"/>
</dbReference>
<protein>
    <submittedName>
        <fullName evidence="1">Uncharacterized protein</fullName>
    </submittedName>
</protein>
<reference evidence="1 2" key="1">
    <citation type="submission" date="2023-07" db="EMBL/GenBank/DDBJ databases">
        <title>Sequencing the genomes of 1000 actinobacteria strains.</title>
        <authorList>
            <person name="Klenk H.-P."/>
        </authorList>
    </citation>
    <scope>NUCLEOTIDE SEQUENCE [LARGE SCALE GENOMIC DNA]</scope>
    <source>
        <strain evidence="1 2">DSM 19426</strain>
    </source>
</reference>
<organism evidence="1 2">
    <name type="scientific">Nocardioides marmoribigeumensis</name>
    <dbReference type="NCBI Taxonomy" id="433649"/>
    <lineage>
        <taxon>Bacteria</taxon>
        <taxon>Bacillati</taxon>
        <taxon>Actinomycetota</taxon>
        <taxon>Actinomycetes</taxon>
        <taxon>Propionibacteriales</taxon>
        <taxon>Nocardioidaceae</taxon>
        <taxon>Nocardioides</taxon>
    </lineage>
</organism>
<evidence type="ECO:0000313" key="2">
    <source>
        <dbReference type="Proteomes" id="UP001183648"/>
    </source>
</evidence>
<comment type="caution">
    <text evidence="1">The sequence shown here is derived from an EMBL/GenBank/DDBJ whole genome shotgun (WGS) entry which is preliminary data.</text>
</comment>
<evidence type="ECO:0000313" key="1">
    <source>
        <dbReference type="EMBL" id="MDR7360923.1"/>
    </source>
</evidence>
<proteinExistence type="predicted"/>
<dbReference type="EMBL" id="JAVDYG010000001">
    <property type="protein sequence ID" value="MDR7360923.1"/>
    <property type="molecule type" value="Genomic_DNA"/>
</dbReference>
<gene>
    <name evidence="1" type="ORF">J2S63_000476</name>
</gene>
<name>A0ABU2BQL2_9ACTN</name>
<dbReference type="Proteomes" id="UP001183648">
    <property type="component" value="Unassembled WGS sequence"/>
</dbReference>